<dbReference type="Proteomes" id="UP001156664">
    <property type="component" value="Unassembled WGS sequence"/>
</dbReference>
<dbReference type="InterPro" id="IPR049492">
    <property type="entry name" value="BD-FAE-like_dom"/>
</dbReference>
<dbReference type="InterPro" id="IPR050300">
    <property type="entry name" value="GDXG_lipolytic_enzyme"/>
</dbReference>
<name>A0ABQ5YNT6_9BURK</name>
<sequence>MKQAKLFLITLKVIPLFILSGCSSLQLVNAVSRSYYPATIEKNLVFDSNHKLAYDLYLPEKPIKFDHKTPVVVFIFGGSWNSGEKTEYEFAGRRLASLGYIAAIPNYRLYPQVTYPQFLYDGANAVKAITEELKKSKYADYNPDSQIIMMGHSAGAYNAAMLTTDPKWLSSVGLNKNTLIKGFVGLAGPYNIYPIYVEDVKPVFHDPNYPPDSMPIDFADNKQPPCLILAPENDTLVRTNKNSVAFFKKLKAAGNNAELDFVKGTDHVTLMGTFSPILFFKGSSIEPIQKFIDSLYNQK</sequence>
<evidence type="ECO:0000313" key="4">
    <source>
        <dbReference type="Proteomes" id="UP001156664"/>
    </source>
</evidence>
<keyword evidence="1" id="KW-0378">Hydrolase</keyword>
<protein>
    <submittedName>
        <fullName evidence="3">Esterase</fullName>
    </submittedName>
</protein>
<comment type="caution">
    <text evidence="3">The sequence shown here is derived from an EMBL/GenBank/DDBJ whole genome shotgun (WGS) entry which is preliminary data.</text>
</comment>
<dbReference type="Pfam" id="PF20434">
    <property type="entry name" value="BD-FAE"/>
    <property type="match status" value="1"/>
</dbReference>
<dbReference type="PANTHER" id="PTHR48081:SF9">
    <property type="entry name" value="CARBOXYLESTERASE"/>
    <property type="match status" value="1"/>
</dbReference>
<dbReference type="SUPFAM" id="SSF53474">
    <property type="entry name" value="alpha/beta-Hydrolases"/>
    <property type="match status" value="1"/>
</dbReference>
<evidence type="ECO:0000313" key="3">
    <source>
        <dbReference type="EMBL" id="GLR26270.1"/>
    </source>
</evidence>
<proteinExistence type="predicted"/>
<dbReference type="InterPro" id="IPR029058">
    <property type="entry name" value="AB_hydrolase_fold"/>
</dbReference>
<evidence type="ECO:0000256" key="1">
    <source>
        <dbReference type="ARBA" id="ARBA00022801"/>
    </source>
</evidence>
<dbReference type="PANTHER" id="PTHR48081">
    <property type="entry name" value="AB HYDROLASE SUPERFAMILY PROTEIN C4A8.06C"/>
    <property type="match status" value="1"/>
</dbReference>
<accession>A0ABQ5YNT6</accession>
<dbReference type="RefSeq" id="WP_284280800.1">
    <property type="nucleotide sequence ID" value="NZ_BSOJ01000013.1"/>
</dbReference>
<feature type="domain" description="BD-FAE-like" evidence="2">
    <location>
        <begin position="55"/>
        <end position="250"/>
    </location>
</feature>
<dbReference type="Gene3D" id="3.40.50.1820">
    <property type="entry name" value="alpha/beta hydrolase"/>
    <property type="match status" value="1"/>
</dbReference>
<evidence type="ECO:0000259" key="2">
    <source>
        <dbReference type="Pfam" id="PF20434"/>
    </source>
</evidence>
<keyword evidence="4" id="KW-1185">Reference proteome</keyword>
<organism evidence="3 4">
    <name type="scientific">Limnobacter litoralis</name>
    <dbReference type="NCBI Taxonomy" id="481366"/>
    <lineage>
        <taxon>Bacteria</taxon>
        <taxon>Pseudomonadati</taxon>
        <taxon>Pseudomonadota</taxon>
        <taxon>Betaproteobacteria</taxon>
        <taxon>Burkholderiales</taxon>
        <taxon>Burkholderiaceae</taxon>
        <taxon>Limnobacter</taxon>
    </lineage>
</organism>
<reference evidence="4" key="1">
    <citation type="journal article" date="2019" name="Int. J. Syst. Evol. Microbiol.">
        <title>The Global Catalogue of Microorganisms (GCM) 10K type strain sequencing project: providing services to taxonomists for standard genome sequencing and annotation.</title>
        <authorList>
            <consortium name="The Broad Institute Genomics Platform"/>
            <consortium name="The Broad Institute Genome Sequencing Center for Infectious Disease"/>
            <person name="Wu L."/>
            <person name="Ma J."/>
        </authorList>
    </citation>
    <scope>NUCLEOTIDE SEQUENCE [LARGE SCALE GENOMIC DNA]</scope>
    <source>
        <strain evidence="4">NBRC 105857</strain>
    </source>
</reference>
<gene>
    <name evidence="3" type="ORF">GCM10007875_13590</name>
</gene>
<dbReference type="EMBL" id="BSOJ01000013">
    <property type="protein sequence ID" value="GLR26270.1"/>
    <property type="molecule type" value="Genomic_DNA"/>
</dbReference>